<evidence type="ECO:0000313" key="2">
    <source>
        <dbReference type="Proteomes" id="UP001310290"/>
    </source>
</evidence>
<dbReference type="EMBL" id="JARULZ010000001">
    <property type="protein sequence ID" value="MEH0635401.1"/>
    <property type="molecule type" value="Genomic_DNA"/>
</dbReference>
<name>A0ABU8ANZ8_9ACTN</name>
<dbReference type="Proteomes" id="UP001310290">
    <property type="component" value="Unassembled WGS sequence"/>
</dbReference>
<evidence type="ECO:0008006" key="3">
    <source>
        <dbReference type="Google" id="ProtNLM"/>
    </source>
</evidence>
<organism evidence="1 2">
    <name type="scientific">Streptomyces bottropensis</name>
    <dbReference type="NCBI Taxonomy" id="42235"/>
    <lineage>
        <taxon>Bacteria</taxon>
        <taxon>Bacillati</taxon>
        <taxon>Actinomycetota</taxon>
        <taxon>Actinomycetes</taxon>
        <taxon>Kitasatosporales</taxon>
        <taxon>Streptomycetaceae</taxon>
        <taxon>Streptomyces</taxon>
    </lineage>
</organism>
<proteinExistence type="predicted"/>
<dbReference type="RefSeq" id="WP_319647171.1">
    <property type="nucleotide sequence ID" value="NZ_JARULZ010000001.1"/>
</dbReference>
<keyword evidence="2" id="KW-1185">Reference proteome</keyword>
<accession>A0ABU8ANZ8</accession>
<comment type="caution">
    <text evidence="1">The sequence shown here is derived from an EMBL/GenBank/DDBJ whole genome shotgun (WGS) entry which is preliminary data.</text>
</comment>
<gene>
    <name evidence="1" type="ORF">QBA35_19060</name>
</gene>
<evidence type="ECO:0000313" key="1">
    <source>
        <dbReference type="EMBL" id="MEH0635401.1"/>
    </source>
</evidence>
<sequence length="66" mass="7346">MDQPIRYGHLTAAQTRQALGGISAGALRNLVYRGRLKRSGGTDRYPYFAVPDVTELARERQERAVA</sequence>
<reference evidence="1" key="1">
    <citation type="submission" date="2023-04" db="EMBL/GenBank/DDBJ databases">
        <title>Genomic diversity of scab-causing Streptomyces spp. in the province of Quebec, Canada.</title>
        <authorList>
            <person name="Biessy A."/>
            <person name="Cadieux M."/>
            <person name="Ciotola M."/>
            <person name="Filion M."/>
        </authorList>
    </citation>
    <scope>NUCLEOTIDE SEQUENCE</scope>
    <source>
        <strain evidence="1">B21-115</strain>
    </source>
</reference>
<protein>
    <recommendedName>
        <fullName evidence="3">DNA-binding protein</fullName>
    </recommendedName>
</protein>